<dbReference type="PROSITE" id="PS51171">
    <property type="entry name" value="PREPHENATE_DEHYDR_3"/>
    <property type="match status" value="1"/>
</dbReference>
<dbReference type="Gene3D" id="3.40.190.10">
    <property type="entry name" value="Periplasmic binding protein-like II"/>
    <property type="match status" value="2"/>
</dbReference>
<evidence type="ECO:0000256" key="10">
    <source>
        <dbReference type="RuleBase" id="RU361254"/>
    </source>
</evidence>
<evidence type="ECO:0000256" key="9">
    <source>
        <dbReference type="PIRSR" id="PIRSR001500-2"/>
    </source>
</evidence>
<dbReference type="GO" id="GO:0005737">
    <property type="term" value="C:cytoplasm"/>
    <property type="evidence" value="ECO:0007669"/>
    <property type="project" value="TreeGrafter"/>
</dbReference>
<reference evidence="13 14" key="1">
    <citation type="submission" date="2016-12" db="EMBL/GenBank/DDBJ databases">
        <authorList>
            <person name="Song W.-J."/>
            <person name="Kurnit D.M."/>
        </authorList>
    </citation>
    <scope>NUCLEOTIDE SEQUENCE [LARGE SCALE GENOMIC DNA]</scope>
    <source>
        <strain evidence="13 14">CGB1038-1_S1</strain>
    </source>
</reference>
<evidence type="ECO:0000256" key="2">
    <source>
        <dbReference type="ARBA" id="ARBA00013147"/>
    </source>
</evidence>
<organism evidence="13 14">
    <name type="scientific">Enterococcus mundtii</name>
    <dbReference type="NCBI Taxonomy" id="53346"/>
    <lineage>
        <taxon>Bacteria</taxon>
        <taxon>Bacillati</taxon>
        <taxon>Bacillota</taxon>
        <taxon>Bacilli</taxon>
        <taxon>Lactobacillales</taxon>
        <taxon>Enterococcaceae</taxon>
        <taxon>Enterococcus</taxon>
    </lineage>
</organism>
<dbReference type="CDD" id="cd04905">
    <property type="entry name" value="ACT_CM-PDT"/>
    <property type="match status" value="1"/>
</dbReference>
<dbReference type="InterPro" id="IPR045865">
    <property type="entry name" value="ACT-like_dom_sf"/>
</dbReference>
<feature type="domain" description="Prephenate dehydratase" evidence="11">
    <location>
        <begin position="2"/>
        <end position="181"/>
    </location>
</feature>
<dbReference type="Pfam" id="PF00800">
    <property type="entry name" value="PDT"/>
    <property type="match status" value="1"/>
</dbReference>
<dbReference type="PANTHER" id="PTHR21022">
    <property type="entry name" value="PREPHENATE DEHYDRATASE P PROTEIN"/>
    <property type="match status" value="1"/>
</dbReference>
<evidence type="ECO:0000259" key="12">
    <source>
        <dbReference type="PROSITE" id="PS51671"/>
    </source>
</evidence>
<evidence type="ECO:0000256" key="7">
    <source>
        <dbReference type="ARBA" id="ARBA00023239"/>
    </source>
</evidence>
<evidence type="ECO:0000313" key="14">
    <source>
        <dbReference type="Proteomes" id="UP000189299"/>
    </source>
</evidence>
<keyword evidence="5 10" id="KW-0057">Aromatic amino acid biosynthesis</keyword>
<dbReference type="RefSeq" id="WP_062805663.1">
    <property type="nucleotide sequence ID" value="NZ_CABMMO010000006.1"/>
</dbReference>
<dbReference type="Proteomes" id="UP000189299">
    <property type="component" value="Unassembled WGS sequence"/>
</dbReference>
<evidence type="ECO:0000256" key="1">
    <source>
        <dbReference type="ARBA" id="ARBA00004741"/>
    </source>
</evidence>
<proteinExistence type="predicted"/>
<dbReference type="AlphaFoldDB" id="A0A1A6GA63"/>
<evidence type="ECO:0000256" key="8">
    <source>
        <dbReference type="ARBA" id="ARBA00047848"/>
    </source>
</evidence>
<sequence length="288" mass="32560">MKIGYLGPKGSFTYSAVKNYFNEGDWSPYQALTNLIDAQINDAIDYAMVPIENSIEGSVLPTLDHVYETLPTIQGEIVLPIKQQLMVHPEHQQTWQEVTKICSHPQALAQSQVFLKQQFPDVEIEQMGSTAQGAQQVAEHPEQKIAAIGPKEAAEQFGLTIVQQDIQSIRNNETRFWLLGSSPMSSKLPVSTYKATLFVDLPENRPGALYQVLAVFAEQKLNLTKIESRPQKTSLGEYFFVIEVEIEQADTKLNEAIKLLEQRAFPVQLIGEYPVYRSREDKKATYRK</sequence>
<dbReference type="SUPFAM" id="SSF53850">
    <property type="entry name" value="Periplasmic binding protein-like II"/>
    <property type="match status" value="1"/>
</dbReference>
<dbReference type="PANTHER" id="PTHR21022:SF19">
    <property type="entry name" value="PREPHENATE DEHYDRATASE-RELATED"/>
    <property type="match status" value="1"/>
</dbReference>
<dbReference type="OrthoDB" id="9802281at2"/>
<dbReference type="InterPro" id="IPR018528">
    <property type="entry name" value="Preph_deHydtase_CS"/>
</dbReference>
<evidence type="ECO:0000256" key="3">
    <source>
        <dbReference type="ARBA" id="ARBA00021872"/>
    </source>
</evidence>
<dbReference type="InterPro" id="IPR001086">
    <property type="entry name" value="Preph_deHydtase"/>
</dbReference>
<keyword evidence="4 10" id="KW-0028">Amino-acid biosynthesis</keyword>
<dbReference type="NCBIfam" id="NF008865">
    <property type="entry name" value="PRK11898.1"/>
    <property type="match status" value="1"/>
</dbReference>
<dbReference type="CDD" id="cd13633">
    <property type="entry name" value="PBP2_Sa-PDT_like"/>
    <property type="match status" value="1"/>
</dbReference>
<accession>A0A1A6GA63</accession>
<name>A0A1A6GA63_ENTMU</name>
<dbReference type="PROSITE" id="PS51671">
    <property type="entry name" value="ACT"/>
    <property type="match status" value="1"/>
</dbReference>
<dbReference type="STRING" id="53346.A5802_000071"/>
<evidence type="ECO:0000313" key="13">
    <source>
        <dbReference type="EMBL" id="ONN43248.1"/>
    </source>
</evidence>
<dbReference type="EMBL" id="MSTR01000006">
    <property type="protein sequence ID" value="ONN43248.1"/>
    <property type="molecule type" value="Genomic_DNA"/>
</dbReference>
<dbReference type="SUPFAM" id="SSF55021">
    <property type="entry name" value="ACT-like"/>
    <property type="match status" value="1"/>
</dbReference>
<feature type="domain" description="ACT" evidence="12">
    <location>
        <begin position="197"/>
        <end position="272"/>
    </location>
</feature>
<evidence type="ECO:0000259" key="11">
    <source>
        <dbReference type="PROSITE" id="PS51171"/>
    </source>
</evidence>
<dbReference type="EC" id="4.2.1.51" evidence="2 10"/>
<comment type="pathway">
    <text evidence="1 10">Amino-acid biosynthesis; L-phenylalanine biosynthesis; phenylpyruvate from prephenate: step 1/1.</text>
</comment>
<dbReference type="GO" id="GO:0009094">
    <property type="term" value="P:L-phenylalanine biosynthetic process"/>
    <property type="evidence" value="ECO:0007669"/>
    <property type="project" value="UniProtKB-UniPathway"/>
</dbReference>
<dbReference type="Gene3D" id="3.30.70.260">
    <property type="match status" value="1"/>
</dbReference>
<feature type="site" description="Essential for prephenate dehydratase activity" evidence="9">
    <location>
        <position position="174"/>
    </location>
</feature>
<dbReference type="GO" id="GO:0004664">
    <property type="term" value="F:prephenate dehydratase activity"/>
    <property type="evidence" value="ECO:0007669"/>
    <property type="project" value="UniProtKB-UniRule"/>
</dbReference>
<dbReference type="UniPathway" id="UPA00121">
    <property type="reaction ID" value="UER00345"/>
</dbReference>
<comment type="caution">
    <text evidence="13">The sequence shown here is derived from an EMBL/GenBank/DDBJ whole genome shotgun (WGS) entry which is preliminary data.</text>
</comment>
<dbReference type="InterPro" id="IPR002912">
    <property type="entry name" value="ACT_dom"/>
</dbReference>
<dbReference type="InterPro" id="IPR008242">
    <property type="entry name" value="Chor_mutase/pphenate_deHydtase"/>
</dbReference>
<keyword evidence="7 10" id="KW-0456">Lyase</keyword>
<evidence type="ECO:0000256" key="6">
    <source>
        <dbReference type="ARBA" id="ARBA00023222"/>
    </source>
</evidence>
<keyword evidence="6 10" id="KW-0584">Phenylalanine biosynthesis</keyword>
<dbReference type="PIRSF" id="PIRSF001500">
    <property type="entry name" value="Chor_mut_pdt_Ppr"/>
    <property type="match status" value="1"/>
</dbReference>
<dbReference type="Pfam" id="PF01842">
    <property type="entry name" value="ACT"/>
    <property type="match status" value="1"/>
</dbReference>
<evidence type="ECO:0000256" key="5">
    <source>
        <dbReference type="ARBA" id="ARBA00023141"/>
    </source>
</evidence>
<gene>
    <name evidence="10" type="primary">pheA</name>
    <name evidence="13" type="ORF">BTN92_07315</name>
</gene>
<evidence type="ECO:0000256" key="4">
    <source>
        <dbReference type="ARBA" id="ARBA00022605"/>
    </source>
</evidence>
<protein>
    <recommendedName>
        <fullName evidence="3 10">Prephenate dehydratase</fullName>
        <shortName evidence="10">PDT</shortName>
        <ecNumber evidence="2 10">4.2.1.51</ecNumber>
    </recommendedName>
</protein>
<dbReference type="PROSITE" id="PS00858">
    <property type="entry name" value="PREPHENATE_DEHYDR_2"/>
    <property type="match status" value="1"/>
</dbReference>
<comment type="catalytic activity">
    <reaction evidence="8 10">
        <text>prephenate + H(+) = 3-phenylpyruvate + CO2 + H2O</text>
        <dbReference type="Rhea" id="RHEA:21648"/>
        <dbReference type="ChEBI" id="CHEBI:15377"/>
        <dbReference type="ChEBI" id="CHEBI:15378"/>
        <dbReference type="ChEBI" id="CHEBI:16526"/>
        <dbReference type="ChEBI" id="CHEBI:18005"/>
        <dbReference type="ChEBI" id="CHEBI:29934"/>
        <dbReference type="EC" id="4.2.1.51"/>
    </reaction>
</comment>